<dbReference type="Proteomes" id="UP001063166">
    <property type="component" value="Unassembled WGS sequence"/>
</dbReference>
<proteinExistence type="predicted"/>
<reference evidence="2" key="1">
    <citation type="submission" date="2022-07" db="EMBL/GenBank/DDBJ databases">
        <title>The genome of Lyophyllum shimeji provides insight into the initial evolution of ectomycorrhizal fungal genome.</title>
        <authorList>
            <person name="Kobayashi Y."/>
            <person name="Shibata T."/>
            <person name="Hirakawa H."/>
            <person name="Shigenobu S."/>
            <person name="Nishiyama T."/>
            <person name="Yamada A."/>
            <person name="Hasebe M."/>
            <person name="Kawaguchi M."/>
        </authorList>
    </citation>
    <scope>NUCLEOTIDE SEQUENCE</scope>
    <source>
        <strain evidence="2">AT787</strain>
    </source>
</reference>
<sequence>MRSRLPKGKHGLPLWLPVNDLLDQLREILIEKGAQVGKQIKTRTHDVVHNPKRRGFFLVDHRTQRMRITAKGKEFIADTLAEIGESGQTFTSELQRFRATCEQFKRSLRPLARQMKAEIAIQYERWRNQQRAAEGFHSDYESEDIIEEDPPIMPEPAPPPTVVIRGPITPALNNFLHSTVHTPPSPHAMFKGPPVTPLPKAISMGDPRMAYPGPVSPPRPLRPLVAHRTVFFTLPSSLTIDPRHSRTDILEKEDGELMDIDDGSTHQDPDPEELTAQVRELSEDFDNENTNRSRNNLQSNVDRLTR</sequence>
<feature type="compositionally biased region" description="Polar residues" evidence="1">
    <location>
        <begin position="288"/>
        <end position="306"/>
    </location>
</feature>
<evidence type="ECO:0000313" key="2">
    <source>
        <dbReference type="EMBL" id="GLB43423.1"/>
    </source>
</evidence>
<evidence type="ECO:0000256" key="1">
    <source>
        <dbReference type="SAM" id="MobiDB-lite"/>
    </source>
</evidence>
<evidence type="ECO:0000313" key="3">
    <source>
        <dbReference type="Proteomes" id="UP001063166"/>
    </source>
</evidence>
<dbReference type="EMBL" id="BRPK01000013">
    <property type="protein sequence ID" value="GLB43423.1"/>
    <property type="molecule type" value="Genomic_DNA"/>
</dbReference>
<name>A0A9P3PWT2_LYOSH</name>
<protein>
    <submittedName>
        <fullName evidence="2">Uncharacterized protein</fullName>
    </submittedName>
</protein>
<feature type="region of interest" description="Disordered" evidence="1">
    <location>
        <begin position="283"/>
        <end position="306"/>
    </location>
</feature>
<organism evidence="2 3">
    <name type="scientific">Lyophyllum shimeji</name>
    <name type="common">Hon-shimeji</name>
    <name type="synonym">Tricholoma shimeji</name>
    <dbReference type="NCBI Taxonomy" id="47721"/>
    <lineage>
        <taxon>Eukaryota</taxon>
        <taxon>Fungi</taxon>
        <taxon>Dikarya</taxon>
        <taxon>Basidiomycota</taxon>
        <taxon>Agaricomycotina</taxon>
        <taxon>Agaricomycetes</taxon>
        <taxon>Agaricomycetidae</taxon>
        <taxon>Agaricales</taxon>
        <taxon>Tricholomatineae</taxon>
        <taxon>Lyophyllaceae</taxon>
        <taxon>Lyophyllum</taxon>
    </lineage>
</organism>
<keyword evidence="3" id="KW-1185">Reference proteome</keyword>
<accession>A0A9P3PWT2</accession>
<gene>
    <name evidence="2" type="ORF">LshimejAT787_1303240</name>
</gene>
<comment type="caution">
    <text evidence="2">The sequence shown here is derived from an EMBL/GenBank/DDBJ whole genome shotgun (WGS) entry which is preliminary data.</text>
</comment>
<dbReference type="AlphaFoldDB" id="A0A9P3PWT2"/>